<dbReference type="OrthoDB" id="9809583at2"/>
<accession>A0A917DTX5</accession>
<evidence type="ECO:0000256" key="1">
    <source>
        <dbReference type="ARBA" id="ARBA00006865"/>
    </source>
</evidence>
<proteinExistence type="inferred from homology"/>
<dbReference type="GO" id="GO:0004553">
    <property type="term" value="F:hydrolase activity, hydrolyzing O-glycosyl compounds"/>
    <property type="evidence" value="ECO:0007669"/>
    <property type="project" value="InterPro"/>
</dbReference>
<comment type="similarity">
    <text evidence="1">Belongs to the glycosyl hydrolase 16 family.</text>
</comment>
<evidence type="ECO:0000259" key="2">
    <source>
        <dbReference type="PROSITE" id="PS51762"/>
    </source>
</evidence>
<gene>
    <name evidence="3" type="ORF">GCM10010990_14880</name>
</gene>
<dbReference type="PANTHER" id="PTHR10963:SF55">
    <property type="entry name" value="GLYCOSIDE HYDROLASE FAMILY 16 PROTEIN"/>
    <property type="match status" value="1"/>
</dbReference>
<dbReference type="PANTHER" id="PTHR10963">
    <property type="entry name" value="GLYCOSYL HYDROLASE-RELATED"/>
    <property type="match status" value="1"/>
</dbReference>
<dbReference type="PROSITE" id="PS51762">
    <property type="entry name" value="GH16_2"/>
    <property type="match status" value="1"/>
</dbReference>
<dbReference type="RefSeq" id="WP_156522116.1">
    <property type="nucleotide sequence ID" value="NZ_LYWZ01000025.1"/>
</dbReference>
<dbReference type="SUPFAM" id="SSF49899">
    <property type="entry name" value="Concanavalin A-like lectins/glucanases"/>
    <property type="match status" value="1"/>
</dbReference>
<dbReference type="EMBL" id="BMIP01000002">
    <property type="protein sequence ID" value="GGD66370.1"/>
    <property type="molecule type" value="Genomic_DNA"/>
</dbReference>
<reference evidence="3" key="1">
    <citation type="journal article" date="2014" name="Int. J. Syst. Evol. Microbiol.">
        <title>Complete genome sequence of Corynebacterium casei LMG S-19264T (=DSM 44701T), isolated from a smear-ripened cheese.</title>
        <authorList>
            <consortium name="US DOE Joint Genome Institute (JGI-PGF)"/>
            <person name="Walter F."/>
            <person name="Albersmeier A."/>
            <person name="Kalinowski J."/>
            <person name="Ruckert C."/>
        </authorList>
    </citation>
    <scope>NUCLEOTIDE SEQUENCE</scope>
    <source>
        <strain evidence="3">CGMCC 1.15360</strain>
    </source>
</reference>
<dbReference type="Gene3D" id="2.60.120.200">
    <property type="match status" value="1"/>
</dbReference>
<organism evidence="3 4">
    <name type="scientific">Croceicoccus mobilis</name>
    <dbReference type="NCBI Taxonomy" id="1703339"/>
    <lineage>
        <taxon>Bacteria</taxon>
        <taxon>Pseudomonadati</taxon>
        <taxon>Pseudomonadota</taxon>
        <taxon>Alphaproteobacteria</taxon>
        <taxon>Sphingomonadales</taxon>
        <taxon>Erythrobacteraceae</taxon>
        <taxon>Croceicoccus</taxon>
    </lineage>
</organism>
<comment type="caution">
    <text evidence="3">The sequence shown here is derived from an EMBL/GenBank/DDBJ whole genome shotgun (WGS) entry which is preliminary data.</text>
</comment>
<dbReference type="InterPro" id="IPR000757">
    <property type="entry name" value="Beta-glucanase-like"/>
</dbReference>
<sequence>MRPIFREEFDTLAASRDEIGPDARWTAHTPWNGDFGDARFMDPGPDGPFTVKNGILTITARKGADGKWRSGLLAASDPKGRGNAGTQYGYFEARMKMPRGAGTWPAFWLAAQRPTDRKRTTLEVDVVEFYGHKPAQYRTALHLWRPPPGVEEIHIDHGIDQKRAIPARWHRFGARVGPKYITWYLDRKPVWQQPTPPQHDPPLYPIVNLALGAGWPIDKTPNPVKLKVDFVHVYALDPDAPDC</sequence>
<dbReference type="Pfam" id="PF00722">
    <property type="entry name" value="Glyco_hydro_16"/>
    <property type="match status" value="1"/>
</dbReference>
<feature type="domain" description="GH16" evidence="2">
    <location>
        <begin position="22"/>
        <end position="239"/>
    </location>
</feature>
<protein>
    <recommendedName>
        <fullName evidence="2">GH16 domain-containing protein</fullName>
    </recommendedName>
</protein>
<name>A0A917DTX5_9SPHN</name>
<dbReference type="InterPro" id="IPR050546">
    <property type="entry name" value="Glycosyl_Hydrlase_16"/>
</dbReference>
<dbReference type="Proteomes" id="UP000612349">
    <property type="component" value="Unassembled WGS sequence"/>
</dbReference>
<dbReference type="GO" id="GO:0005975">
    <property type="term" value="P:carbohydrate metabolic process"/>
    <property type="evidence" value="ECO:0007669"/>
    <property type="project" value="InterPro"/>
</dbReference>
<dbReference type="InterPro" id="IPR013320">
    <property type="entry name" value="ConA-like_dom_sf"/>
</dbReference>
<keyword evidence="4" id="KW-1185">Reference proteome</keyword>
<evidence type="ECO:0000313" key="3">
    <source>
        <dbReference type="EMBL" id="GGD66370.1"/>
    </source>
</evidence>
<dbReference type="CDD" id="cd08023">
    <property type="entry name" value="GH16_laminarinase_like"/>
    <property type="match status" value="1"/>
</dbReference>
<reference evidence="3" key="2">
    <citation type="submission" date="2020-09" db="EMBL/GenBank/DDBJ databases">
        <authorList>
            <person name="Sun Q."/>
            <person name="Zhou Y."/>
        </authorList>
    </citation>
    <scope>NUCLEOTIDE SEQUENCE</scope>
    <source>
        <strain evidence="3">CGMCC 1.15360</strain>
    </source>
</reference>
<dbReference type="AlphaFoldDB" id="A0A917DTX5"/>
<evidence type="ECO:0000313" key="4">
    <source>
        <dbReference type="Proteomes" id="UP000612349"/>
    </source>
</evidence>